<dbReference type="InterPro" id="IPR053188">
    <property type="entry name" value="FkbM_Methyltransferase"/>
</dbReference>
<dbReference type="EMBL" id="LT670817">
    <property type="protein sequence ID" value="SHH49619.1"/>
    <property type="molecule type" value="Genomic_DNA"/>
</dbReference>
<dbReference type="SUPFAM" id="SSF53335">
    <property type="entry name" value="S-adenosyl-L-methionine-dependent methyltransferases"/>
    <property type="match status" value="1"/>
</dbReference>
<dbReference type="GO" id="GO:0032259">
    <property type="term" value="P:methylation"/>
    <property type="evidence" value="ECO:0007669"/>
    <property type="project" value="UniProtKB-KW"/>
</dbReference>
<dbReference type="AlphaFoldDB" id="A0A1M5TFZ1"/>
<keyword evidence="2" id="KW-0489">Methyltransferase</keyword>
<dbReference type="NCBIfam" id="TIGR01444">
    <property type="entry name" value="fkbM_fam"/>
    <property type="match status" value="1"/>
</dbReference>
<dbReference type="Pfam" id="PF05050">
    <property type="entry name" value="Methyltransf_21"/>
    <property type="match status" value="1"/>
</dbReference>
<protein>
    <submittedName>
        <fullName evidence="2">Methyltransferase, FkbM family</fullName>
    </submittedName>
</protein>
<dbReference type="Gene3D" id="3.40.50.150">
    <property type="entry name" value="Vaccinia Virus protein VP39"/>
    <property type="match status" value="1"/>
</dbReference>
<dbReference type="InterPro" id="IPR029063">
    <property type="entry name" value="SAM-dependent_MTases_sf"/>
</dbReference>
<reference evidence="2 3" key="1">
    <citation type="submission" date="2016-11" db="EMBL/GenBank/DDBJ databases">
        <authorList>
            <person name="Jaros S."/>
            <person name="Januszkiewicz K."/>
            <person name="Wedrychowicz H."/>
        </authorList>
    </citation>
    <scope>NUCLEOTIDE SEQUENCE [LARGE SCALE GENOMIC DNA]</scope>
    <source>
        <strain evidence="2 3">GAS138</strain>
    </source>
</reference>
<evidence type="ECO:0000313" key="2">
    <source>
        <dbReference type="EMBL" id="SHH49619.1"/>
    </source>
</evidence>
<accession>A0A1M5TFZ1</accession>
<dbReference type="PANTHER" id="PTHR36973">
    <property type="entry name" value="SLL1456 PROTEIN-RELATED"/>
    <property type="match status" value="1"/>
</dbReference>
<dbReference type="GO" id="GO:0008171">
    <property type="term" value="F:O-methyltransferase activity"/>
    <property type="evidence" value="ECO:0007669"/>
    <property type="project" value="TreeGrafter"/>
</dbReference>
<evidence type="ECO:0000313" key="3">
    <source>
        <dbReference type="Proteomes" id="UP000189796"/>
    </source>
</evidence>
<feature type="domain" description="Methyltransferase FkbM" evidence="1">
    <location>
        <begin position="44"/>
        <end position="217"/>
    </location>
</feature>
<dbReference type="PANTHER" id="PTHR36973:SF4">
    <property type="entry name" value="NODULATION PROTEIN"/>
    <property type="match status" value="1"/>
</dbReference>
<name>A0A1M5TFZ1_9BRAD</name>
<sequence length="245" mass="27486">MFTDLIKSWVQPFGIDVVKFPPLSPLARQLKAFLHMNEINLVIDIGACDGGYCRFLRGPVGYEGQIASFEPTKETFDRLHSAMHSDAKWNGFNLGVSDVVGEGILNTYGERCDFNSLLTMREKDAVNYEVDVSKKGIEKVGLRSIDSLWNEITKDLEKPRVYLKTDTQGHDRSVIRGSEPRLGSILGIQSEIPAIEIYEGMTPMPDMLKYLAGLGYIPIGFHPINQPEVYDGATPEFDVVFKRSH</sequence>
<gene>
    <name evidence="2" type="ORF">SAMN05443248_5002</name>
</gene>
<proteinExistence type="predicted"/>
<keyword evidence="2" id="KW-0808">Transferase</keyword>
<dbReference type="RefSeq" id="WP_079603706.1">
    <property type="nucleotide sequence ID" value="NZ_LT670817.1"/>
</dbReference>
<dbReference type="Proteomes" id="UP000189796">
    <property type="component" value="Chromosome I"/>
</dbReference>
<dbReference type="InterPro" id="IPR006342">
    <property type="entry name" value="FkbM_mtfrase"/>
</dbReference>
<dbReference type="OrthoDB" id="9814604at2"/>
<evidence type="ECO:0000259" key="1">
    <source>
        <dbReference type="Pfam" id="PF05050"/>
    </source>
</evidence>
<organism evidence="2 3">
    <name type="scientific">Bradyrhizobium erythrophlei</name>
    <dbReference type="NCBI Taxonomy" id="1437360"/>
    <lineage>
        <taxon>Bacteria</taxon>
        <taxon>Pseudomonadati</taxon>
        <taxon>Pseudomonadota</taxon>
        <taxon>Alphaproteobacteria</taxon>
        <taxon>Hyphomicrobiales</taxon>
        <taxon>Nitrobacteraceae</taxon>
        <taxon>Bradyrhizobium</taxon>
    </lineage>
</organism>